<dbReference type="KEGG" id="amim:MIM_c33380"/>
<gene>
    <name evidence="1" type="ORF">MIM_c33380</name>
</gene>
<dbReference type="PANTHER" id="PTHR46889:SF4">
    <property type="entry name" value="TRANSPOSASE INSO FOR INSERTION SEQUENCE ELEMENT IS911B-RELATED"/>
    <property type="match status" value="1"/>
</dbReference>
<evidence type="ECO:0000313" key="1">
    <source>
        <dbReference type="EMBL" id="AHG65399.1"/>
    </source>
</evidence>
<protein>
    <submittedName>
        <fullName evidence="1">Putative transposase</fullName>
    </submittedName>
</protein>
<keyword evidence="2" id="KW-1185">Reference proteome</keyword>
<dbReference type="RefSeq" id="WP_025374073.1">
    <property type="nucleotide sequence ID" value="NZ_CP003915.1"/>
</dbReference>
<proteinExistence type="predicted"/>
<sequence>MVIDLYVHKIVGWAIAANMPTELVASGLQMALQQRKYANHAEATRDIVNYIVAFYNCVRLRSTLGYVSLVQYGLQAAQQPIWVYEIT</sequence>
<dbReference type="OrthoDB" id="5365969at2"/>
<evidence type="ECO:0000313" key="2">
    <source>
        <dbReference type="Proteomes" id="UP000019095"/>
    </source>
</evidence>
<dbReference type="HOGENOM" id="CLU_2476433_0_0_4"/>
<dbReference type="InterPro" id="IPR050900">
    <property type="entry name" value="Transposase_IS3/IS150/IS904"/>
</dbReference>
<dbReference type="PATRIC" id="fig|1247726.3.peg.3691"/>
<dbReference type="Proteomes" id="UP000019095">
    <property type="component" value="Chromosome"/>
</dbReference>
<accession>W0PEL7</accession>
<dbReference type="eggNOG" id="COG2801">
    <property type="taxonomic scope" value="Bacteria"/>
</dbReference>
<dbReference type="EMBL" id="CP003915">
    <property type="protein sequence ID" value="AHG65399.1"/>
    <property type="molecule type" value="Genomic_DNA"/>
</dbReference>
<organism evidence="1 2">
    <name type="scientific">Advenella mimigardefordensis (strain DSM 17166 / LMG 22922 / DPN7)</name>
    <dbReference type="NCBI Taxonomy" id="1247726"/>
    <lineage>
        <taxon>Bacteria</taxon>
        <taxon>Pseudomonadati</taxon>
        <taxon>Pseudomonadota</taxon>
        <taxon>Betaproteobacteria</taxon>
        <taxon>Burkholderiales</taxon>
        <taxon>Alcaligenaceae</taxon>
    </lineage>
</organism>
<name>W0PEL7_ADVMD</name>
<dbReference type="PANTHER" id="PTHR46889">
    <property type="entry name" value="TRANSPOSASE INSF FOR INSERTION SEQUENCE IS3B-RELATED"/>
    <property type="match status" value="1"/>
</dbReference>
<reference evidence="1 2" key="1">
    <citation type="journal article" date="2014" name="Microbiology">
        <title>Unravelling the complete genome sequence of Advenella mimigardefordensis strain DPN7T and novel insights in the catabolism of the xenobiotic polythioester precursor 3,3'-dithiodipropionate.</title>
        <authorList>
            <person name="Wubbeler J.H."/>
            <person name="Hiessl S."/>
            <person name="Schuldes J."/>
            <person name="Thurmer A."/>
            <person name="Daniel R."/>
            <person name="Steinbuchel A."/>
        </authorList>
    </citation>
    <scope>NUCLEOTIDE SEQUENCE [LARGE SCALE GENOMIC DNA]</scope>
    <source>
        <strain evidence="2">DSM 17166 / LMG 22922 / DPN7</strain>
    </source>
</reference>
<dbReference type="AlphaFoldDB" id="W0PEL7"/>